<dbReference type="Pfam" id="PF12937">
    <property type="entry name" value="F-box-like"/>
    <property type="match status" value="1"/>
</dbReference>
<dbReference type="Gene3D" id="3.80.10.10">
    <property type="entry name" value="Ribonuclease Inhibitor"/>
    <property type="match status" value="1"/>
</dbReference>
<dbReference type="PROSITE" id="PS50181">
    <property type="entry name" value="FBOX"/>
    <property type="match status" value="1"/>
</dbReference>
<evidence type="ECO:0000259" key="2">
    <source>
        <dbReference type="PROSITE" id="PS50181"/>
    </source>
</evidence>
<dbReference type="SUPFAM" id="SSF81383">
    <property type="entry name" value="F-box domain"/>
    <property type="match status" value="1"/>
</dbReference>
<reference evidence="3" key="1">
    <citation type="submission" date="2023-03" db="EMBL/GenBank/DDBJ databases">
        <title>Massive genome expansion in bonnet fungi (Mycena s.s.) driven by repeated elements and novel gene families across ecological guilds.</title>
        <authorList>
            <consortium name="Lawrence Berkeley National Laboratory"/>
            <person name="Harder C.B."/>
            <person name="Miyauchi S."/>
            <person name="Viragh M."/>
            <person name="Kuo A."/>
            <person name="Thoen E."/>
            <person name="Andreopoulos B."/>
            <person name="Lu D."/>
            <person name="Skrede I."/>
            <person name="Drula E."/>
            <person name="Henrissat B."/>
            <person name="Morin E."/>
            <person name="Kohler A."/>
            <person name="Barry K."/>
            <person name="LaButti K."/>
            <person name="Morin E."/>
            <person name="Salamov A."/>
            <person name="Lipzen A."/>
            <person name="Mereny Z."/>
            <person name="Hegedus B."/>
            <person name="Baldrian P."/>
            <person name="Stursova M."/>
            <person name="Weitz H."/>
            <person name="Taylor A."/>
            <person name="Grigoriev I.V."/>
            <person name="Nagy L.G."/>
            <person name="Martin F."/>
            <person name="Kauserud H."/>
        </authorList>
    </citation>
    <scope>NUCLEOTIDE SEQUENCE</scope>
    <source>
        <strain evidence="3">CBHHK188m</strain>
    </source>
</reference>
<dbReference type="Proteomes" id="UP001215280">
    <property type="component" value="Unassembled WGS sequence"/>
</dbReference>
<dbReference type="InterPro" id="IPR036047">
    <property type="entry name" value="F-box-like_dom_sf"/>
</dbReference>
<gene>
    <name evidence="3" type="ORF">DFH07DRAFT_970159</name>
</gene>
<feature type="compositionally biased region" description="Acidic residues" evidence="1">
    <location>
        <begin position="415"/>
        <end position="432"/>
    </location>
</feature>
<dbReference type="InterPro" id="IPR032675">
    <property type="entry name" value="LRR_dom_sf"/>
</dbReference>
<dbReference type="AlphaFoldDB" id="A0AAD7HU24"/>
<evidence type="ECO:0000313" key="4">
    <source>
        <dbReference type="Proteomes" id="UP001215280"/>
    </source>
</evidence>
<proteinExistence type="predicted"/>
<keyword evidence="4" id="KW-1185">Reference proteome</keyword>
<organism evidence="3 4">
    <name type="scientific">Mycena maculata</name>
    <dbReference type="NCBI Taxonomy" id="230809"/>
    <lineage>
        <taxon>Eukaryota</taxon>
        <taxon>Fungi</taxon>
        <taxon>Dikarya</taxon>
        <taxon>Basidiomycota</taxon>
        <taxon>Agaricomycotina</taxon>
        <taxon>Agaricomycetes</taxon>
        <taxon>Agaricomycetidae</taxon>
        <taxon>Agaricales</taxon>
        <taxon>Marasmiineae</taxon>
        <taxon>Mycenaceae</taxon>
        <taxon>Mycena</taxon>
    </lineage>
</organism>
<sequence>MVALPNEMWLRIFGLVDDSKSLGCVVLVCRKFHTLGTEALFWEANPSKAHLVRSLSFTLKPREVDANVDWEYLQIFGCIQSFTKLRELKLSFGTIPDILYRTLQYLPNLTHITVEGCAVSPPPPFFPFSFPSTSPPAPISATTLTVSKLRPSHMGFLLDAVTVPLAYHLPNLHTFVTDAIGIQIPSEVSARLTSLTLNLRGVLGDIQPRLDVLLQRMPALTELTVTITQHGHHAPHGAASTVSPGPAAPLPLLRTLAAPWPAAGHVISGAPALAHLRVTSTIAKPGDAVWLLERLRGATLRSAALRVHAWDDEVLLAAARCLPACEALEVAYQEGAPSDVRFRSIPVVFLALTPPRVQSFLFNLGIHHLPLLRALHTLRLYTLPPVVDTAPLRFVWDPAPGPVLESTVPAGQEASYEEESDEGEDEDVEGEGAEAREKEAAAALKEYVHAWARYNPALARVQLGTEVGRAWVRAPGGAGWSVDGDDDARAEEWALMCVAG</sequence>
<name>A0AAD7HU24_9AGAR</name>
<dbReference type="EMBL" id="JARJLG010000211">
    <property type="protein sequence ID" value="KAJ7727547.1"/>
    <property type="molecule type" value="Genomic_DNA"/>
</dbReference>
<protein>
    <recommendedName>
        <fullName evidence="2">F-box domain-containing protein</fullName>
    </recommendedName>
</protein>
<evidence type="ECO:0000313" key="3">
    <source>
        <dbReference type="EMBL" id="KAJ7727547.1"/>
    </source>
</evidence>
<dbReference type="SUPFAM" id="SSF52047">
    <property type="entry name" value="RNI-like"/>
    <property type="match status" value="1"/>
</dbReference>
<evidence type="ECO:0000256" key="1">
    <source>
        <dbReference type="SAM" id="MobiDB-lite"/>
    </source>
</evidence>
<feature type="domain" description="F-box" evidence="2">
    <location>
        <begin position="1"/>
        <end position="45"/>
    </location>
</feature>
<comment type="caution">
    <text evidence="3">The sequence shown here is derived from an EMBL/GenBank/DDBJ whole genome shotgun (WGS) entry which is preliminary data.</text>
</comment>
<feature type="region of interest" description="Disordered" evidence="1">
    <location>
        <begin position="406"/>
        <end position="436"/>
    </location>
</feature>
<accession>A0AAD7HU24</accession>
<dbReference type="InterPro" id="IPR001810">
    <property type="entry name" value="F-box_dom"/>
</dbReference>